<evidence type="ECO:0000256" key="6">
    <source>
        <dbReference type="ARBA" id="ARBA00022729"/>
    </source>
</evidence>
<evidence type="ECO:0000256" key="1">
    <source>
        <dbReference type="ARBA" id="ARBA00004589"/>
    </source>
</evidence>
<feature type="chain" id="PRO_5041287991" description="CFEM domain-containing protein" evidence="11">
    <location>
        <begin position="25"/>
        <end position="201"/>
    </location>
</feature>
<feature type="domain" description="CFEM" evidence="12">
    <location>
        <begin position="18"/>
        <end position="132"/>
    </location>
</feature>
<dbReference type="AlphaFoldDB" id="A0AA38VN17"/>
<dbReference type="Pfam" id="PF05730">
    <property type="entry name" value="CFEM"/>
    <property type="match status" value="1"/>
</dbReference>
<keyword evidence="6 11" id="KW-0732">Signal</keyword>
<evidence type="ECO:0000256" key="11">
    <source>
        <dbReference type="SAM" id="SignalP"/>
    </source>
</evidence>
<comment type="similarity">
    <text evidence="3">Belongs to the RBT5 family.</text>
</comment>
<organism evidence="13 14">
    <name type="scientific">Pleurostoma richardsiae</name>
    <dbReference type="NCBI Taxonomy" id="41990"/>
    <lineage>
        <taxon>Eukaryota</taxon>
        <taxon>Fungi</taxon>
        <taxon>Dikarya</taxon>
        <taxon>Ascomycota</taxon>
        <taxon>Pezizomycotina</taxon>
        <taxon>Sordariomycetes</taxon>
        <taxon>Sordariomycetidae</taxon>
        <taxon>Calosphaeriales</taxon>
        <taxon>Pleurostomataceae</taxon>
        <taxon>Pleurostoma</taxon>
    </lineage>
</organism>
<evidence type="ECO:0000313" key="13">
    <source>
        <dbReference type="EMBL" id="KAJ9142333.1"/>
    </source>
</evidence>
<keyword evidence="14" id="KW-1185">Reference proteome</keyword>
<dbReference type="InterPro" id="IPR008427">
    <property type="entry name" value="Extracellular_membr_CFEM_dom"/>
</dbReference>
<dbReference type="EMBL" id="JANBVO010000022">
    <property type="protein sequence ID" value="KAJ9142333.1"/>
    <property type="molecule type" value="Genomic_DNA"/>
</dbReference>
<evidence type="ECO:0000256" key="2">
    <source>
        <dbReference type="ARBA" id="ARBA00004613"/>
    </source>
</evidence>
<keyword evidence="5" id="KW-0336">GPI-anchor</keyword>
<evidence type="ECO:0000256" key="3">
    <source>
        <dbReference type="ARBA" id="ARBA00010031"/>
    </source>
</evidence>
<evidence type="ECO:0000256" key="10">
    <source>
        <dbReference type="SAM" id="MobiDB-lite"/>
    </source>
</evidence>
<feature type="disulfide bond" evidence="9">
    <location>
        <begin position="60"/>
        <end position="67"/>
    </location>
</feature>
<evidence type="ECO:0000256" key="8">
    <source>
        <dbReference type="ARBA" id="ARBA00023288"/>
    </source>
</evidence>
<dbReference type="Proteomes" id="UP001174694">
    <property type="component" value="Unassembled WGS sequence"/>
</dbReference>
<feature type="region of interest" description="Disordered" evidence="10">
    <location>
        <begin position="154"/>
        <end position="176"/>
    </location>
</feature>
<reference evidence="13" key="1">
    <citation type="submission" date="2022-07" db="EMBL/GenBank/DDBJ databases">
        <title>Fungi with potential for degradation of polypropylene.</title>
        <authorList>
            <person name="Gostincar C."/>
        </authorList>
    </citation>
    <scope>NUCLEOTIDE SEQUENCE</scope>
    <source>
        <strain evidence="13">EXF-13308</strain>
    </source>
</reference>
<evidence type="ECO:0000256" key="4">
    <source>
        <dbReference type="ARBA" id="ARBA00022525"/>
    </source>
</evidence>
<dbReference type="GO" id="GO:0046872">
    <property type="term" value="F:metal ion binding"/>
    <property type="evidence" value="ECO:0007669"/>
    <property type="project" value="UniProtKB-UniRule"/>
</dbReference>
<feature type="signal peptide" evidence="11">
    <location>
        <begin position="1"/>
        <end position="24"/>
    </location>
</feature>
<evidence type="ECO:0000256" key="5">
    <source>
        <dbReference type="ARBA" id="ARBA00022622"/>
    </source>
</evidence>
<proteinExistence type="inferred from homology"/>
<comment type="subcellular location">
    <subcellularLocation>
        <location evidence="1">Membrane</location>
        <topology evidence="1">Lipid-anchor</topology>
        <topology evidence="1">GPI-anchor</topology>
    </subcellularLocation>
    <subcellularLocation>
        <location evidence="2">Secreted</location>
    </subcellularLocation>
</comment>
<dbReference type="GO" id="GO:0098552">
    <property type="term" value="C:side of membrane"/>
    <property type="evidence" value="ECO:0007669"/>
    <property type="project" value="UniProtKB-KW"/>
</dbReference>
<keyword evidence="8" id="KW-0449">Lipoprotein</keyword>
<dbReference type="PROSITE" id="PS52012">
    <property type="entry name" value="CFEM"/>
    <property type="match status" value="1"/>
</dbReference>
<comment type="caution">
    <text evidence="9">Lacks conserved residue(s) required for the propagation of feature annotation.</text>
</comment>
<evidence type="ECO:0000259" key="12">
    <source>
        <dbReference type="PROSITE" id="PS52012"/>
    </source>
</evidence>
<sequence>MRLPALYLQLSAVLAGFAPQVAETTQRPALRHAPGLTELIDKLPRCALSCMMVANQRIGCEETDIRCFCAKATQVVPLVGPCLITTGHCSAGDIDDLIKLSRRICRAANNNNEPGAIASASSMIQSFLETAITTVAPLPTQIDAVISEAAVTGGQAHSKGTGTGDGSLMTRKDTMAGSPKPTAVMGVVGAMAGAAIAAFAI</sequence>
<keyword evidence="9" id="KW-0479">Metal-binding</keyword>
<evidence type="ECO:0000313" key="14">
    <source>
        <dbReference type="Proteomes" id="UP001174694"/>
    </source>
</evidence>
<keyword evidence="5" id="KW-0472">Membrane</keyword>
<keyword evidence="4" id="KW-0964">Secreted</keyword>
<keyword evidence="9" id="KW-0349">Heme</keyword>
<keyword evidence="9" id="KW-0408">Iron</keyword>
<comment type="caution">
    <text evidence="13">The sequence shown here is derived from an EMBL/GenBank/DDBJ whole genome shotgun (WGS) entry which is preliminary data.</text>
</comment>
<dbReference type="GO" id="GO:0005576">
    <property type="term" value="C:extracellular region"/>
    <property type="evidence" value="ECO:0007669"/>
    <property type="project" value="UniProtKB-SubCell"/>
</dbReference>
<protein>
    <recommendedName>
        <fullName evidence="12">CFEM domain-containing protein</fullName>
    </recommendedName>
</protein>
<dbReference type="SMART" id="SM00747">
    <property type="entry name" value="CFEM"/>
    <property type="match status" value="1"/>
</dbReference>
<evidence type="ECO:0000256" key="9">
    <source>
        <dbReference type="PROSITE-ProRule" id="PRU01356"/>
    </source>
</evidence>
<keyword evidence="5" id="KW-0325">Glycoprotein</keyword>
<feature type="binding site" description="axial binding residue" evidence="9">
    <location>
        <position position="64"/>
    </location>
    <ligand>
        <name>heme</name>
        <dbReference type="ChEBI" id="CHEBI:30413"/>
    </ligand>
    <ligandPart>
        <name>Fe</name>
        <dbReference type="ChEBI" id="CHEBI:18248"/>
    </ligandPart>
</feature>
<gene>
    <name evidence="13" type="ORF">NKR23_g7210</name>
</gene>
<evidence type="ECO:0000256" key="7">
    <source>
        <dbReference type="ARBA" id="ARBA00023157"/>
    </source>
</evidence>
<name>A0AA38VN17_9PEZI</name>
<accession>A0AA38VN17</accession>
<keyword evidence="7 9" id="KW-1015">Disulfide bond</keyword>